<sequence>MEAADLVIKGTVVEEVGSTFTKGKYVEYTTEVNVQIADVLKGDLASNEIITVSQMGGFDGEVTVISESTTLLKEQQEVKLFLHKSSDGKYRPINEDDGVYILEQRGKVNGI</sequence>
<reference evidence="1" key="1">
    <citation type="submission" date="2021-03" db="EMBL/GenBank/DDBJ databases">
        <title>Antimicrobial resistance genes in bacteria isolated from Japanese honey, and their potential for conferring macrolide and lincosamide resistance in the American foulbrood pathogen Paenibacillus larvae.</title>
        <authorList>
            <person name="Okamoto M."/>
            <person name="Kumagai M."/>
            <person name="Kanamori H."/>
            <person name="Takamatsu D."/>
        </authorList>
    </citation>
    <scope>NUCLEOTIDE SEQUENCE</scope>
    <source>
        <strain evidence="1">J40TS1</strain>
    </source>
</reference>
<proteinExistence type="predicted"/>
<accession>A0A919YMD8</accession>
<gene>
    <name evidence="1" type="ORF">J40TS1_27590</name>
</gene>
<evidence type="ECO:0000313" key="1">
    <source>
        <dbReference type="EMBL" id="GIP17117.1"/>
    </source>
</evidence>
<dbReference type="Proteomes" id="UP000683139">
    <property type="component" value="Unassembled WGS sequence"/>
</dbReference>
<keyword evidence="2" id="KW-1185">Reference proteome</keyword>
<comment type="caution">
    <text evidence="1">The sequence shown here is derived from an EMBL/GenBank/DDBJ whole genome shotgun (WGS) entry which is preliminary data.</text>
</comment>
<evidence type="ECO:0000313" key="2">
    <source>
        <dbReference type="Proteomes" id="UP000683139"/>
    </source>
</evidence>
<organism evidence="1 2">
    <name type="scientific">Paenibacillus montaniterrae</name>
    <dbReference type="NCBI Taxonomy" id="429341"/>
    <lineage>
        <taxon>Bacteria</taxon>
        <taxon>Bacillati</taxon>
        <taxon>Bacillota</taxon>
        <taxon>Bacilli</taxon>
        <taxon>Bacillales</taxon>
        <taxon>Paenibacillaceae</taxon>
        <taxon>Paenibacillus</taxon>
    </lineage>
</organism>
<dbReference type="AlphaFoldDB" id="A0A919YMD8"/>
<dbReference type="EMBL" id="BOSE01000004">
    <property type="protein sequence ID" value="GIP17117.1"/>
    <property type="molecule type" value="Genomic_DNA"/>
</dbReference>
<protein>
    <submittedName>
        <fullName evidence="1">Uncharacterized protein</fullName>
    </submittedName>
</protein>
<name>A0A919YMD8_9BACL</name>